<reference evidence="3 4" key="1">
    <citation type="journal article" date="2023" name="Sci. Data">
        <title>Genome assembly of the Korean intertidal mud-creeper Batillaria attramentaria.</title>
        <authorList>
            <person name="Patra A.K."/>
            <person name="Ho P.T."/>
            <person name="Jun S."/>
            <person name="Lee S.J."/>
            <person name="Kim Y."/>
            <person name="Won Y.J."/>
        </authorList>
    </citation>
    <scope>NUCLEOTIDE SEQUENCE [LARGE SCALE GENOMIC DNA]</scope>
    <source>
        <strain evidence="3">Wonlab-2016</strain>
    </source>
</reference>
<evidence type="ECO:0000313" key="4">
    <source>
        <dbReference type="Proteomes" id="UP001519460"/>
    </source>
</evidence>
<gene>
    <name evidence="3" type="ORF">BaRGS_00011023</name>
</gene>
<accession>A0ABD0LEJ2</accession>
<dbReference type="EMBL" id="JACVVK020000056">
    <property type="protein sequence ID" value="KAK7497628.1"/>
    <property type="molecule type" value="Genomic_DNA"/>
</dbReference>
<dbReference type="GO" id="GO:0008270">
    <property type="term" value="F:zinc ion binding"/>
    <property type="evidence" value="ECO:0007669"/>
    <property type="project" value="UniProtKB-KW"/>
</dbReference>
<dbReference type="PROSITE" id="PS50157">
    <property type="entry name" value="ZINC_FINGER_C2H2_2"/>
    <property type="match status" value="1"/>
</dbReference>
<proteinExistence type="predicted"/>
<keyword evidence="4" id="KW-1185">Reference proteome</keyword>
<dbReference type="PROSITE" id="PS00028">
    <property type="entry name" value="ZINC_FINGER_C2H2_1"/>
    <property type="match status" value="1"/>
</dbReference>
<comment type="caution">
    <text evidence="3">The sequence shown here is derived from an EMBL/GenBank/DDBJ whole genome shotgun (WGS) entry which is preliminary data.</text>
</comment>
<sequence length="155" mass="17285">MSSPPPRDLIMHRLVMHNSISPRLQSELVSSSSVLASLTSGKNGISRLLETSTPGFSDLDFLDFTTDKFSLAAKAWCREEPAEAEFPVPQFLLQEMQLAVFPAMSSLQLHAASHKPHNWTRCPLCDCYFVSSDLLHTHMHKHIADKAMVESLLHG</sequence>
<dbReference type="Proteomes" id="UP001519460">
    <property type="component" value="Unassembled WGS sequence"/>
</dbReference>
<evidence type="ECO:0000259" key="2">
    <source>
        <dbReference type="PROSITE" id="PS50157"/>
    </source>
</evidence>
<keyword evidence="1" id="KW-0863">Zinc-finger</keyword>
<dbReference type="SUPFAM" id="SSF57667">
    <property type="entry name" value="beta-beta-alpha zinc fingers"/>
    <property type="match status" value="1"/>
</dbReference>
<name>A0ABD0LEJ2_9CAEN</name>
<protein>
    <recommendedName>
        <fullName evidence="2">C2H2-type domain-containing protein</fullName>
    </recommendedName>
</protein>
<organism evidence="3 4">
    <name type="scientific">Batillaria attramentaria</name>
    <dbReference type="NCBI Taxonomy" id="370345"/>
    <lineage>
        <taxon>Eukaryota</taxon>
        <taxon>Metazoa</taxon>
        <taxon>Spiralia</taxon>
        <taxon>Lophotrochozoa</taxon>
        <taxon>Mollusca</taxon>
        <taxon>Gastropoda</taxon>
        <taxon>Caenogastropoda</taxon>
        <taxon>Sorbeoconcha</taxon>
        <taxon>Cerithioidea</taxon>
        <taxon>Batillariidae</taxon>
        <taxon>Batillaria</taxon>
    </lineage>
</organism>
<evidence type="ECO:0000256" key="1">
    <source>
        <dbReference type="PROSITE-ProRule" id="PRU00042"/>
    </source>
</evidence>
<dbReference type="InterPro" id="IPR036236">
    <property type="entry name" value="Znf_C2H2_sf"/>
</dbReference>
<keyword evidence="1" id="KW-0479">Metal-binding</keyword>
<dbReference type="AlphaFoldDB" id="A0ABD0LEJ2"/>
<evidence type="ECO:0000313" key="3">
    <source>
        <dbReference type="EMBL" id="KAK7497628.1"/>
    </source>
</evidence>
<keyword evidence="1" id="KW-0862">Zinc</keyword>
<dbReference type="InterPro" id="IPR013087">
    <property type="entry name" value="Znf_C2H2_type"/>
</dbReference>
<feature type="domain" description="C2H2-type" evidence="2">
    <location>
        <begin position="120"/>
        <end position="147"/>
    </location>
</feature>